<dbReference type="SUPFAM" id="SSF53901">
    <property type="entry name" value="Thiolase-like"/>
    <property type="match status" value="1"/>
</dbReference>
<evidence type="ECO:0000313" key="5">
    <source>
        <dbReference type="EMBL" id="WAL63555.1"/>
    </source>
</evidence>
<evidence type="ECO:0000256" key="3">
    <source>
        <dbReference type="RuleBase" id="RU003694"/>
    </source>
</evidence>
<name>A0ABY7AUD3_9PSEU</name>
<evidence type="ECO:0000256" key="2">
    <source>
        <dbReference type="ARBA" id="ARBA00022679"/>
    </source>
</evidence>
<dbReference type="InterPro" id="IPR020841">
    <property type="entry name" value="PKS_Beta-ketoAc_synthase_dom"/>
</dbReference>
<gene>
    <name evidence="5" type="ORF">ORV05_21375</name>
</gene>
<dbReference type="PROSITE" id="PS52004">
    <property type="entry name" value="KS3_2"/>
    <property type="match status" value="1"/>
</dbReference>
<dbReference type="PANTHER" id="PTHR11712">
    <property type="entry name" value="POLYKETIDE SYNTHASE-RELATED"/>
    <property type="match status" value="1"/>
</dbReference>
<dbReference type="Pfam" id="PF00109">
    <property type="entry name" value="ketoacyl-synt"/>
    <property type="match status" value="1"/>
</dbReference>
<feature type="domain" description="Ketosynthase family 3 (KS3)" evidence="4">
    <location>
        <begin position="7"/>
        <end position="427"/>
    </location>
</feature>
<comment type="similarity">
    <text evidence="1 3">Belongs to the thiolase-like superfamily. Beta-ketoacyl-ACP synthases family.</text>
</comment>
<dbReference type="Proteomes" id="UP001163203">
    <property type="component" value="Chromosome"/>
</dbReference>
<dbReference type="EMBL" id="CP113836">
    <property type="protein sequence ID" value="WAL63555.1"/>
    <property type="molecule type" value="Genomic_DNA"/>
</dbReference>
<evidence type="ECO:0000256" key="1">
    <source>
        <dbReference type="ARBA" id="ARBA00008467"/>
    </source>
</evidence>
<dbReference type="PANTHER" id="PTHR11712:SF336">
    <property type="entry name" value="3-OXOACYL-[ACYL-CARRIER-PROTEIN] SYNTHASE, MITOCHONDRIAL"/>
    <property type="match status" value="1"/>
</dbReference>
<dbReference type="InterPro" id="IPR016039">
    <property type="entry name" value="Thiolase-like"/>
</dbReference>
<accession>A0ABY7AUD3</accession>
<sequence>MHGNGASTDVVISGLGFLLPGATGKDEAWRVLAAGDSQVRTLPDELRGGPGAAGRCRAGARVTGFDHRRHLPDLPDNHAKRYSRDILMVLAAVEQACADAGVRPGDVDPDRLAVIGSCSRGPIEWWSQTCAGRVPDPRYPPIDVEEAIFASLPGTPAALSAIRLGARGMVTTLSNACVGGHQAIGLGAELLRAGSGDVVVAVGYEAPFVPEMLRLYSSPTSRVLSRAEGDPRTTIKPYDRRRDGFAFGEGAVALVLETAGHARRRGRDPYARVGAVTSLSEAGHATRMDLSGRTTAAMIARTLAASGLRPEALGYLCGHGTATRYNDLAESRAMPQVFGDRVSAWPPLGSIKPIFGHLLGGSGVLNCAATALMLHHQCLAPTANCVEVDPECDHDHVQEGARPTGLRHAMSLSFAIGSQSSAMTLEAA</sequence>
<evidence type="ECO:0000313" key="6">
    <source>
        <dbReference type="Proteomes" id="UP001163203"/>
    </source>
</evidence>
<dbReference type="RefSeq" id="WP_268753795.1">
    <property type="nucleotide sequence ID" value="NZ_CP113836.1"/>
</dbReference>
<proteinExistence type="inferred from homology"/>
<keyword evidence="6" id="KW-1185">Reference proteome</keyword>
<organism evidence="5 6">
    <name type="scientific">Amycolatopsis cynarae</name>
    <dbReference type="NCBI Taxonomy" id="2995223"/>
    <lineage>
        <taxon>Bacteria</taxon>
        <taxon>Bacillati</taxon>
        <taxon>Actinomycetota</taxon>
        <taxon>Actinomycetes</taxon>
        <taxon>Pseudonocardiales</taxon>
        <taxon>Pseudonocardiaceae</taxon>
        <taxon>Amycolatopsis</taxon>
    </lineage>
</organism>
<dbReference type="Gene3D" id="3.40.47.10">
    <property type="match status" value="2"/>
</dbReference>
<dbReference type="InterPro" id="IPR014031">
    <property type="entry name" value="Ketoacyl_synth_C"/>
</dbReference>
<keyword evidence="2 3" id="KW-0808">Transferase</keyword>
<reference evidence="5" key="1">
    <citation type="submission" date="2022-11" db="EMBL/GenBank/DDBJ databases">
        <authorList>
            <person name="Mo P."/>
        </authorList>
    </citation>
    <scope>NUCLEOTIDE SEQUENCE</scope>
    <source>
        <strain evidence="5">HUAS 11-8</strain>
    </source>
</reference>
<dbReference type="CDD" id="cd00834">
    <property type="entry name" value="KAS_I_II"/>
    <property type="match status" value="1"/>
</dbReference>
<protein>
    <submittedName>
        <fullName evidence="5">Beta-ketoacyl-[acyl-carrier-protein] synthase family protein</fullName>
    </submittedName>
</protein>
<dbReference type="SMART" id="SM00825">
    <property type="entry name" value="PKS_KS"/>
    <property type="match status" value="1"/>
</dbReference>
<dbReference type="Pfam" id="PF02801">
    <property type="entry name" value="Ketoacyl-synt_C"/>
    <property type="match status" value="1"/>
</dbReference>
<dbReference type="InterPro" id="IPR000794">
    <property type="entry name" value="Beta-ketoacyl_synthase"/>
</dbReference>
<dbReference type="InterPro" id="IPR014030">
    <property type="entry name" value="Ketoacyl_synth_N"/>
</dbReference>
<evidence type="ECO:0000259" key="4">
    <source>
        <dbReference type="PROSITE" id="PS52004"/>
    </source>
</evidence>